<accession>A0A1M6LMR3</accession>
<dbReference type="GO" id="GO:0016485">
    <property type="term" value="P:protein processing"/>
    <property type="evidence" value="ECO:0007669"/>
    <property type="project" value="TreeGrafter"/>
</dbReference>
<name>A0A1M6LMR3_9CLOT</name>
<dbReference type="NCBIfam" id="TIGR00072">
    <property type="entry name" value="hydrog_prot"/>
    <property type="match status" value="1"/>
</dbReference>
<evidence type="ECO:0000256" key="1">
    <source>
        <dbReference type="ARBA" id="ARBA00006814"/>
    </source>
</evidence>
<evidence type="ECO:0000256" key="2">
    <source>
        <dbReference type="ARBA" id="ARBA00022670"/>
    </source>
</evidence>
<organism evidence="5 6">
    <name type="scientific">Clostridium amylolyticum</name>
    <dbReference type="NCBI Taxonomy" id="1121298"/>
    <lineage>
        <taxon>Bacteria</taxon>
        <taxon>Bacillati</taxon>
        <taxon>Bacillota</taxon>
        <taxon>Clostridia</taxon>
        <taxon>Eubacteriales</taxon>
        <taxon>Clostridiaceae</taxon>
        <taxon>Clostridium</taxon>
    </lineage>
</organism>
<dbReference type="InterPro" id="IPR000671">
    <property type="entry name" value="Peptidase_A31"/>
</dbReference>
<evidence type="ECO:0000256" key="3">
    <source>
        <dbReference type="ARBA" id="ARBA00022750"/>
    </source>
</evidence>
<evidence type="ECO:0000313" key="6">
    <source>
        <dbReference type="Proteomes" id="UP000184080"/>
    </source>
</evidence>
<dbReference type="Proteomes" id="UP000184080">
    <property type="component" value="Unassembled WGS sequence"/>
</dbReference>
<dbReference type="GO" id="GO:0004190">
    <property type="term" value="F:aspartic-type endopeptidase activity"/>
    <property type="evidence" value="ECO:0007669"/>
    <property type="project" value="UniProtKB-KW"/>
</dbReference>
<protein>
    <submittedName>
        <fullName evidence="5">Hydrogenase maturation protease</fullName>
    </submittedName>
</protein>
<evidence type="ECO:0000313" key="5">
    <source>
        <dbReference type="EMBL" id="SHJ72457.1"/>
    </source>
</evidence>
<keyword evidence="4" id="KW-0378">Hydrolase</keyword>
<dbReference type="PANTHER" id="PTHR30302">
    <property type="entry name" value="HYDROGENASE 1 MATURATION PROTEASE"/>
    <property type="match status" value="1"/>
</dbReference>
<dbReference type="AlphaFoldDB" id="A0A1M6LMR3"/>
<sequence>MSTKIIAIGNRLMKDDGVALHTAEYLKSQLDNSEIEVIIGETDFQYCLKNINPGDYIIIIDATCFGVAAGTITAYPIELFLKSPKAHISYSQHGFSLFNLLAFYNNIKGIVLGIEGEKFEFGLDMSCNLKSTFDSVCKEIHQIILDNIKPTKYKLPL</sequence>
<proteinExistence type="inferred from homology"/>
<dbReference type="InterPro" id="IPR023430">
    <property type="entry name" value="Pept_HybD-like_dom_sf"/>
</dbReference>
<evidence type="ECO:0000256" key="4">
    <source>
        <dbReference type="ARBA" id="ARBA00022801"/>
    </source>
</evidence>
<reference evidence="5 6" key="1">
    <citation type="submission" date="2016-11" db="EMBL/GenBank/DDBJ databases">
        <authorList>
            <person name="Jaros S."/>
            <person name="Januszkiewicz K."/>
            <person name="Wedrychowicz H."/>
        </authorList>
    </citation>
    <scope>NUCLEOTIDE SEQUENCE [LARGE SCALE GENOMIC DNA]</scope>
    <source>
        <strain evidence="5 6">DSM 21864</strain>
    </source>
</reference>
<keyword evidence="3" id="KW-0064">Aspartyl protease</keyword>
<dbReference type="Gene3D" id="3.40.50.1450">
    <property type="entry name" value="HybD-like"/>
    <property type="match status" value="1"/>
</dbReference>
<dbReference type="SUPFAM" id="SSF53163">
    <property type="entry name" value="HybD-like"/>
    <property type="match status" value="1"/>
</dbReference>
<dbReference type="CDD" id="cd00518">
    <property type="entry name" value="H2MP"/>
    <property type="match status" value="1"/>
</dbReference>
<keyword evidence="6" id="KW-1185">Reference proteome</keyword>
<dbReference type="STRING" id="1121298.SAMN05444401_3709"/>
<dbReference type="PANTHER" id="PTHR30302:SF1">
    <property type="entry name" value="HYDROGENASE 2 MATURATION PROTEASE"/>
    <property type="match status" value="1"/>
</dbReference>
<dbReference type="OrthoDB" id="9794619at2"/>
<dbReference type="EMBL" id="FQZO01000007">
    <property type="protein sequence ID" value="SHJ72457.1"/>
    <property type="molecule type" value="Genomic_DNA"/>
</dbReference>
<gene>
    <name evidence="5" type="ORF">SAMN05444401_3709</name>
</gene>
<dbReference type="RefSeq" id="WP_073010232.1">
    <property type="nucleotide sequence ID" value="NZ_FQZO01000007.1"/>
</dbReference>
<comment type="similarity">
    <text evidence="1">Belongs to the peptidase A31 family.</text>
</comment>
<dbReference type="Pfam" id="PF01750">
    <property type="entry name" value="HycI"/>
    <property type="match status" value="1"/>
</dbReference>
<keyword evidence="2 5" id="KW-0645">Protease</keyword>
<dbReference type="GO" id="GO:0008047">
    <property type="term" value="F:enzyme activator activity"/>
    <property type="evidence" value="ECO:0007669"/>
    <property type="project" value="InterPro"/>
</dbReference>